<dbReference type="VEuPathDB" id="TriTrypDB:TvY486_0040700"/>
<evidence type="ECO:0000256" key="1">
    <source>
        <dbReference type="SAM" id="MobiDB-lite"/>
    </source>
</evidence>
<protein>
    <submittedName>
        <fullName evidence="3">Uncharacterized protein</fullName>
    </submittedName>
</protein>
<evidence type="ECO:0000313" key="4">
    <source>
        <dbReference type="Proteomes" id="UP000009027"/>
    </source>
</evidence>
<organism evidence="3 4">
    <name type="scientific">Trypanosoma vivax (strain Y486)</name>
    <dbReference type="NCBI Taxonomy" id="1055687"/>
    <lineage>
        <taxon>Eukaryota</taxon>
        <taxon>Discoba</taxon>
        <taxon>Euglenozoa</taxon>
        <taxon>Kinetoplastea</taxon>
        <taxon>Metakinetoplastina</taxon>
        <taxon>Trypanosomatida</taxon>
        <taxon>Trypanosomatidae</taxon>
        <taxon>Trypanosoma</taxon>
        <taxon>Duttonella</taxon>
    </lineage>
</organism>
<dbReference type="AlphaFoldDB" id="F9WUB2"/>
<feature type="region of interest" description="Disordered" evidence="1">
    <location>
        <begin position="83"/>
        <end position="108"/>
    </location>
</feature>
<feature type="transmembrane region" description="Helical" evidence="2">
    <location>
        <begin position="153"/>
        <end position="171"/>
    </location>
</feature>
<keyword evidence="2" id="KW-1133">Transmembrane helix</keyword>
<keyword evidence="2" id="KW-0472">Membrane</keyword>
<accession>F9WUB2</accession>
<reference evidence="3 4" key="1">
    <citation type="journal article" date="2012" name="Proc. Natl. Acad. Sci. U.S.A.">
        <title>Antigenic diversity is generated by distinct evolutionary mechanisms in African trypanosome species.</title>
        <authorList>
            <person name="Jackson A.P."/>
            <person name="Berry A."/>
            <person name="Aslett M."/>
            <person name="Allison H.C."/>
            <person name="Burton P."/>
            <person name="Vavrova-Anderson J."/>
            <person name="Brown R."/>
            <person name="Browne H."/>
            <person name="Corton N."/>
            <person name="Hauser H."/>
            <person name="Gamble J."/>
            <person name="Gilderthorp R."/>
            <person name="Marcello L."/>
            <person name="McQuillan J."/>
            <person name="Otto T.D."/>
            <person name="Quail M.A."/>
            <person name="Sanders M.J."/>
            <person name="van Tonder A."/>
            <person name="Ginger M.L."/>
            <person name="Field M.C."/>
            <person name="Barry J.D."/>
            <person name="Hertz-Fowler C."/>
            <person name="Berriman M."/>
        </authorList>
    </citation>
    <scope>NUCLEOTIDE SEQUENCE</scope>
    <source>
        <strain evidence="3 4">Y486</strain>
    </source>
</reference>
<dbReference type="EMBL" id="CAEX01007113">
    <property type="protein sequence ID" value="CCD21160.1"/>
    <property type="molecule type" value="Genomic_DNA"/>
</dbReference>
<keyword evidence="2" id="KW-0812">Transmembrane</keyword>
<name>F9WUB2_TRYVY</name>
<sequence>MDIYIHLSLSLSLSLSPSLDVCIFIHTDAYKPFCNLVLSCTNNDAQRKVVITRLCASVGLGFFHRPWSLLILSGHTNCPRNNKPQHGKRLNGLPVKAPSSPTAQRTIKPPTAVDEVEPLPTSRGIVCEERAPTTSINVTLFAAPSSDPFAANLLYAFSAFCAFLHGLTWACRRHIFIMFIAWEKLILPLTQLPSFRLLLCLALV</sequence>
<evidence type="ECO:0000313" key="3">
    <source>
        <dbReference type="EMBL" id="CCD21160.1"/>
    </source>
</evidence>
<evidence type="ECO:0000256" key="2">
    <source>
        <dbReference type="SAM" id="Phobius"/>
    </source>
</evidence>
<dbReference type="Proteomes" id="UP000009027">
    <property type="component" value="Unassembled WGS sequence"/>
</dbReference>
<proteinExistence type="predicted"/>
<keyword evidence="4" id="KW-1185">Reference proteome</keyword>
<gene>
    <name evidence="3" type="ORF">TvY486_0040700</name>
</gene>